<evidence type="ECO:0000259" key="1">
    <source>
        <dbReference type="Pfam" id="PF09994"/>
    </source>
</evidence>
<protein>
    <recommendedName>
        <fullName evidence="1">T6SS Phospholipase effector Tle1-like catalytic domain-containing protein</fullName>
    </recommendedName>
</protein>
<dbReference type="EMBL" id="KZ613492">
    <property type="protein sequence ID" value="PMD18880.1"/>
    <property type="molecule type" value="Genomic_DNA"/>
</dbReference>
<accession>A0A2J6PXV9</accession>
<gene>
    <name evidence="2" type="ORF">NA56DRAFT_222852</name>
</gene>
<evidence type="ECO:0000313" key="2">
    <source>
        <dbReference type="EMBL" id="PMD18880.1"/>
    </source>
</evidence>
<name>A0A2J6PXV9_9HELO</name>
<dbReference type="InterPro" id="IPR018712">
    <property type="entry name" value="Tle1-like_cat"/>
</dbReference>
<sequence length="556" mass="62187">MADATVVSKRIVICCDGTWQSSVSGEANVPSNVTRLCRYIARTGKDDEGKTWQQLVYYDSGVGTGSLTTIEKQRQGAVGDGLAVNVIEAYNFIVNNYSPGDEIFCFGFSRGAYTARAVAGLVADIGIMKPRQMQLFPEIYDIYKKNVPSKANEYKQIRFQNSQGWREFVDGKKATTPEAVKLAAELEKRALTEEEKRILWVIEPHPEFAISEESCKVKAIGVWDTVGALGVPDGRWMNNSSSRAEHGFHNVKLNKNIEHAFQALALDERRKAFSPTLWYIPKERQEEERRKAHLLQVWFPGVHINIGGGSSDTAEGKGDAEQMANITFAWMVECVRPYLAFDGTAILETMDEYAKFLKEIRCKNYHHHHPDPSKDPGLATRAYNSIPSVWEVPPQAPLEVGWGTAHFVDSCQGVMAWAGATQRKPGQCGTEIVVEETSTLWKRTHGETRMDVKLLSELGETNEQVHPVARFRREKVKDKTGGLQEWTPREAEGGGFEWYKGDLVLKEYPIGNSSPRAGDFPNFERLVAGADAEAAEFLEKTDEVNGIPLQMNGKNY</sequence>
<reference evidence="2 3" key="1">
    <citation type="submission" date="2016-05" db="EMBL/GenBank/DDBJ databases">
        <title>A degradative enzymes factory behind the ericoid mycorrhizal symbiosis.</title>
        <authorList>
            <consortium name="DOE Joint Genome Institute"/>
            <person name="Martino E."/>
            <person name="Morin E."/>
            <person name="Grelet G."/>
            <person name="Kuo A."/>
            <person name="Kohler A."/>
            <person name="Daghino S."/>
            <person name="Barry K."/>
            <person name="Choi C."/>
            <person name="Cichocki N."/>
            <person name="Clum A."/>
            <person name="Copeland A."/>
            <person name="Hainaut M."/>
            <person name="Haridas S."/>
            <person name="Labutti K."/>
            <person name="Lindquist E."/>
            <person name="Lipzen A."/>
            <person name="Khouja H.-R."/>
            <person name="Murat C."/>
            <person name="Ohm R."/>
            <person name="Olson A."/>
            <person name="Spatafora J."/>
            <person name="Veneault-Fourrey C."/>
            <person name="Henrissat B."/>
            <person name="Grigoriev I."/>
            <person name="Martin F."/>
            <person name="Perotto S."/>
        </authorList>
    </citation>
    <scope>NUCLEOTIDE SEQUENCE [LARGE SCALE GENOMIC DNA]</scope>
    <source>
        <strain evidence="2 3">UAMH 7357</strain>
    </source>
</reference>
<dbReference type="PANTHER" id="PTHR33840">
    <property type="match status" value="1"/>
</dbReference>
<feature type="domain" description="T6SS Phospholipase effector Tle1-like catalytic" evidence="1">
    <location>
        <begin position="9"/>
        <end position="333"/>
    </location>
</feature>
<dbReference type="STRING" id="1745343.A0A2J6PXV9"/>
<dbReference type="Pfam" id="PF09994">
    <property type="entry name" value="T6SS_Tle1-like_cat"/>
    <property type="match status" value="1"/>
</dbReference>
<dbReference type="OrthoDB" id="3057168at2759"/>
<organism evidence="2 3">
    <name type="scientific">Hyaloscypha hepaticicola</name>
    <dbReference type="NCBI Taxonomy" id="2082293"/>
    <lineage>
        <taxon>Eukaryota</taxon>
        <taxon>Fungi</taxon>
        <taxon>Dikarya</taxon>
        <taxon>Ascomycota</taxon>
        <taxon>Pezizomycotina</taxon>
        <taxon>Leotiomycetes</taxon>
        <taxon>Helotiales</taxon>
        <taxon>Hyaloscyphaceae</taxon>
        <taxon>Hyaloscypha</taxon>
    </lineage>
</organism>
<dbReference type="PANTHER" id="PTHR33840:SF16">
    <property type="entry name" value="DUF2235 DOMAIN-CONTAINING PROTEIN"/>
    <property type="match status" value="1"/>
</dbReference>
<proteinExistence type="predicted"/>
<dbReference type="AlphaFoldDB" id="A0A2J6PXV9"/>
<dbReference type="Proteomes" id="UP000235672">
    <property type="component" value="Unassembled WGS sequence"/>
</dbReference>
<keyword evidence="3" id="KW-1185">Reference proteome</keyword>
<evidence type="ECO:0000313" key="3">
    <source>
        <dbReference type="Proteomes" id="UP000235672"/>
    </source>
</evidence>